<name>A0A6M0RLV2_9CYAN</name>
<keyword evidence="5 8" id="KW-0418">Kinase</keyword>
<dbReference type="SMART" id="SM00388">
    <property type="entry name" value="HisKA"/>
    <property type="match status" value="1"/>
</dbReference>
<dbReference type="GO" id="GO:0005886">
    <property type="term" value="C:plasma membrane"/>
    <property type="evidence" value="ECO:0007669"/>
    <property type="project" value="TreeGrafter"/>
</dbReference>
<protein>
    <recommendedName>
        <fullName evidence="2">histidine kinase</fullName>
        <ecNumber evidence="2">2.7.13.3</ecNumber>
    </recommendedName>
</protein>
<dbReference type="InterPro" id="IPR036097">
    <property type="entry name" value="HisK_dim/P_sf"/>
</dbReference>
<dbReference type="InterPro" id="IPR050351">
    <property type="entry name" value="BphY/WalK/GraS-like"/>
</dbReference>
<organism evidence="8 9">
    <name type="scientific">Adonisia turfae CCMR0081</name>
    <dbReference type="NCBI Taxonomy" id="2292702"/>
    <lineage>
        <taxon>Bacteria</taxon>
        <taxon>Bacillati</taxon>
        <taxon>Cyanobacteriota</taxon>
        <taxon>Adonisia</taxon>
        <taxon>Adonisia turfae</taxon>
    </lineage>
</organism>
<dbReference type="Pfam" id="PF02518">
    <property type="entry name" value="HATPase_c"/>
    <property type="match status" value="1"/>
</dbReference>
<dbReference type="InterPro" id="IPR005467">
    <property type="entry name" value="His_kinase_dom"/>
</dbReference>
<dbReference type="InterPro" id="IPR004358">
    <property type="entry name" value="Sig_transdc_His_kin-like_C"/>
</dbReference>
<dbReference type="GO" id="GO:0004721">
    <property type="term" value="F:phosphoprotein phosphatase activity"/>
    <property type="evidence" value="ECO:0007669"/>
    <property type="project" value="TreeGrafter"/>
</dbReference>
<evidence type="ECO:0000256" key="4">
    <source>
        <dbReference type="ARBA" id="ARBA00022679"/>
    </source>
</evidence>
<evidence type="ECO:0000256" key="1">
    <source>
        <dbReference type="ARBA" id="ARBA00000085"/>
    </source>
</evidence>
<evidence type="ECO:0000256" key="5">
    <source>
        <dbReference type="ARBA" id="ARBA00022777"/>
    </source>
</evidence>
<dbReference type="PANTHER" id="PTHR45453:SF1">
    <property type="entry name" value="PHOSPHATE REGULON SENSOR PROTEIN PHOR"/>
    <property type="match status" value="1"/>
</dbReference>
<dbReference type="EC" id="2.7.13.3" evidence="2"/>
<gene>
    <name evidence="8" type="ORF">DXZ20_15930</name>
</gene>
<evidence type="ECO:0000256" key="3">
    <source>
        <dbReference type="ARBA" id="ARBA00022553"/>
    </source>
</evidence>
<dbReference type="AlphaFoldDB" id="A0A6M0RLV2"/>
<dbReference type="SUPFAM" id="SSF55874">
    <property type="entry name" value="ATPase domain of HSP90 chaperone/DNA topoisomerase II/histidine kinase"/>
    <property type="match status" value="1"/>
</dbReference>
<sequence length="429" mass="48665">MLSFLAGLSIGLLFLLVARLRSGARRKALFERISIQPEAQFFSYEAQIASAIANQSTLVDELQTEVDENNRVLQYAPLGYLKIDEENRLLWCNAKARQLLGIEQTDYTSPRLLLAIARSYELDHLVEQTRKSQIECKKEWTLRSISPDPANVLEGPVYPLSGYGIPLSRGHVGIFLENRQEAVTLAQQRDRWTSDVAHELKTPLTSIRLVGETLRNRIDPSLVNWADRLLREVNRLSALVDDMLSLSHIEHRQQEQLEEADLVKLLQQAWQSLEPQAKQWDKHLEYQGPDHAIAAVNSGLIYRMLLNLLDNALKYSPSHQTIHVHYQPSDKAGIQGMLLDVFDCGEGFLEKDLTFVFDRFYRSDVSRTRSGDDAISKGTGLGLSIVQKIVEFHQGTVQARNHPETGGAWLQVWLPKSLNRTDADYSVSK</sequence>
<dbReference type="InterPro" id="IPR036890">
    <property type="entry name" value="HATPase_C_sf"/>
</dbReference>
<dbReference type="CDD" id="cd00082">
    <property type="entry name" value="HisKA"/>
    <property type="match status" value="1"/>
</dbReference>
<dbReference type="PANTHER" id="PTHR45453">
    <property type="entry name" value="PHOSPHATE REGULON SENSOR PROTEIN PHOR"/>
    <property type="match status" value="1"/>
</dbReference>
<evidence type="ECO:0000313" key="9">
    <source>
        <dbReference type="Proteomes" id="UP000481033"/>
    </source>
</evidence>
<reference evidence="8 9" key="1">
    <citation type="journal article" date="2020" name="Microb. Ecol.">
        <title>Ecogenomics of the Marine Benthic Filamentous Cyanobacterium Adonisia.</title>
        <authorList>
            <person name="Walter J.M."/>
            <person name="Coutinho F.H."/>
            <person name="Leomil L."/>
            <person name="Hargreaves P.I."/>
            <person name="Campeao M.E."/>
            <person name="Vieira V.V."/>
            <person name="Silva B.S."/>
            <person name="Fistarol G.O."/>
            <person name="Salomon P.S."/>
            <person name="Sawabe T."/>
            <person name="Mino S."/>
            <person name="Hosokawa M."/>
            <person name="Miyashita H."/>
            <person name="Maruyama F."/>
            <person name="van Verk M.C."/>
            <person name="Dutilh B.E."/>
            <person name="Thompson C.C."/>
            <person name="Thompson F.L."/>
        </authorList>
    </citation>
    <scope>NUCLEOTIDE SEQUENCE [LARGE SCALE GENOMIC DNA]</scope>
    <source>
        <strain evidence="8 9">CCMR0081</strain>
    </source>
</reference>
<feature type="domain" description="Histidine kinase" evidence="7">
    <location>
        <begin position="195"/>
        <end position="418"/>
    </location>
</feature>
<evidence type="ECO:0000256" key="6">
    <source>
        <dbReference type="ARBA" id="ARBA00023012"/>
    </source>
</evidence>
<dbReference type="PRINTS" id="PR00344">
    <property type="entry name" value="BCTRLSENSOR"/>
</dbReference>
<dbReference type="GO" id="GO:0016036">
    <property type="term" value="P:cellular response to phosphate starvation"/>
    <property type="evidence" value="ECO:0007669"/>
    <property type="project" value="TreeGrafter"/>
</dbReference>
<dbReference type="Gene3D" id="1.10.287.130">
    <property type="match status" value="1"/>
</dbReference>
<dbReference type="SMART" id="SM00387">
    <property type="entry name" value="HATPase_c"/>
    <property type="match status" value="1"/>
</dbReference>
<keyword evidence="3" id="KW-0597">Phosphoprotein</keyword>
<evidence type="ECO:0000259" key="7">
    <source>
        <dbReference type="PROSITE" id="PS50109"/>
    </source>
</evidence>
<dbReference type="Pfam" id="PF00512">
    <property type="entry name" value="HisKA"/>
    <property type="match status" value="1"/>
</dbReference>
<keyword evidence="9" id="KW-1185">Reference proteome</keyword>
<evidence type="ECO:0000256" key="2">
    <source>
        <dbReference type="ARBA" id="ARBA00012438"/>
    </source>
</evidence>
<dbReference type="InterPro" id="IPR003661">
    <property type="entry name" value="HisK_dim/P_dom"/>
</dbReference>
<evidence type="ECO:0000313" key="8">
    <source>
        <dbReference type="EMBL" id="NEZ57139.1"/>
    </source>
</evidence>
<dbReference type="InterPro" id="IPR003594">
    <property type="entry name" value="HATPase_dom"/>
</dbReference>
<comment type="catalytic activity">
    <reaction evidence="1">
        <text>ATP + protein L-histidine = ADP + protein N-phospho-L-histidine.</text>
        <dbReference type="EC" id="2.7.13.3"/>
    </reaction>
</comment>
<keyword evidence="4" id="KW-0808">Transferase</keyword>
<comment type="caution">
    <text evidence="8">The sequence shown here is derived from an EMBL/GenBank/DDBJ whole genome shotgun (WGS) entry which is preliminary data.</text>
</comment>
<proteinExistence type="predicted"/>
<dbReference type="EMBL" id="QXHD01000004">
    <property type="protein sequence ID" value="NEZ57139.1"/>
    <property type="molecule type" value="Genomic_DNA"/>
</dbReference>
<dbReference type="Proteomes" id="UP000481033">
    <property type="component" value="Unassembled WGS sequence"/>
</dbReference>
<dbReference type="SUPFAM" id="SSF47384">
    <property type="entry name" value="Homodimeric domain of signal transducing histidine kinase"/>
    <property type="match status" value="1"/>
</dbReference>
<accession>A0A6M0RLV2</accession>
<dbReference type="Gene3D" id="3.30.565.10">
    <property type="entry name" value="Histidine kinase-like ATPase, C-terminal domain"/>
    <property type="match status" value="1"/>
</dbReference>
<dbReference type="PROSITE" id="PS50109">
    <property type="entry name" value="HIS_KIN"/>
    <property type="match status" value="1"/>
</dbReference>
<keyword evidence="6" id="KW-0902">Two-component regulatory system</keyword>
<dbReference type="GO" id="GO:0000155">
    <property type="term" value="F:phosphorelay sensor kinase activity"/>
    <property type="evidence" value="ECO:0007669"/>
    <property type="project" value="InterPro"/>
</dbReference>